<dbReference type="InterPro" id="IPR013766">
    <property type="entry name" value="Thioredoxin_domain"/>
</dbReference>
<dbReference type="Gene3D" id="3.40.30.10">
    <property type="entry name" value="Glutaredoxin"/>
    <property type="match status" value="1"/>
</dbReference>
<gene>
    <name evidence="3" type="ORF">EV199_3512</name>
</gene>
<accession>A0A4Q7MS45</accession>
<dbReference type="InterPro" id="IPR033395">
    <property type="entry name" value="DUF5106"/>
</dbReference>
<feature type="domain" description="Thioredoxin" evidence="2">
    <location>
        <begin position="323"/>
        <end position="476"/>
    </location>
</feature>
<protein>
    <submittedName>
        <fullName evidence="3">Uncharacterized protein DUF4369</fullName>
    </submittedName>
</protein>
<dbReference type="Pfam" id="PF00578">
    <property type="entry name" value="AhpC-TSA"/>
    <property type="match status" value="1"/>
</dbReference>
<organism evidence="3 4">
    <name type="scientific">Pseudobacter ginsenosidimutans</name>
    <dbReference type="NCBI Taxonomy" id="661488"/>
    <lineage>
        <taxon>Bacteria</taxon>
        <taxon>Pseudomonadati</taxon>
        <taxon>Bacteroidota</taxon>
        <taxon>Chitinophagia</taxon>
        <taxon>Chitinophagales</taxon>
        <taxon>Chitinophagaceae</taxon>
        <taxon>Pseudobacter</taxon>
    </lineage>
</organism>
<sequence>MKKLLLSSLLSLTIAAAFSQQGYNIGLTLKPYKNEKVYLGYYYGKLKALADSAVLDGNSQGSFKGTTALPGGIYFIVSPSRQILFELLLDKEQQFTIEADTTQLPSGVVFKGSKDNALFQQYTRFANQTGTAIHKANGEMATATNKKAVEDKVKKLNETMQHYRDSLIDKHPESLLAALLQAMKEPVIPPASKHPGGKYDSNFAYRYFKDNFWDGVEFNDDRLVRTPFFESKLDKYYDRLVSPDPDSIKPEVDYMLLYARSGKEMYKFLMVKFVQQYINPKYMGQDAVFVHLFEKFINTGEADFFSKEYKEYMTKRAYSLMANQLGLPAANMKMVDTSGRPANLYDVKGEMIVLCFWDPTCSHCKEVVPKVDSIFQAKWKAQGIKVYGVMVDGGKDLWTKYIRDNNLKDWIHVYQLPAQQEAEQSAGQPSYRQLYDVFQTPMLYLLDKDKRIVAKKLDYLQLNEIIDLKLKKSNTN</sequence>
<keyword evidence="1" id="KW-0732">Signal</keyword>
<feature type="signal peptide" evidence="1">
    <location>
        <begin position="1"/>
        <end position="19"/>
    </location>
</feature>
<dbReference type="RefSeq" id="WP_130542090.1">
    <property type="nucleotide sequence ID" value="NZ_CP042431.1"/>
</dbReference>
<dbReference type="PROSITE" id="PS51352">
    <property type="entry name" value="THIOREDOXIN_2"/>
    <property type="match status" value="1"/>
</dbReference>
<dbReference type="AlphaFoldDB" id="A0A4Q7MS45"/>
<proteinExistence type="predicted"/>
<comment type="caution">
    <text evidence="3">The sequence shown here is derived from an EMBL/GenBank/DDBJ whole genome shotgun (WGS) entry which is preliminary data.</text>
</comment>
<evidence type="ECO:0000256" key="1">
    <source>
        <dbReference type="SAM" id="SignalP"/>
    </source>
</evidence>
<dbReference type="Pfam" id="PF14289">
    <property type="entry name" value="DUF4369"/>
    <property type="match status" value="1"/>
</dbReference>
<keyword evidence="4" id="KW-1185">Reference proteome</keyword>
<dbReference type="EMBL" id="SGXA01000002">
    <property type="protein sequence ID" value="RZS71606.1"/>
    <property type="molecule type" value="Genomic_DNA"/>
</dbReference>
<name>A0A4Q7MS45_9BACT</name>
<evidence type="ECO:0000313" key="4">
    <source>
        <dbReference type="Proteomes" id="UP000293874"/>
    </source>
</evidence>
<dbReference type="InterPro" id="IPR025380">
    <property type="entry name" value="DUF4369"/>
</dbReference>
<feature type="chain" id="PRO_5020523181" evidence="1">
    <location>
        <begin position="20"/>
        <end position="476"/>
    </location>
</feature>
<dbReference type="InterPro" id="IPR036249">
    <property type="entry name" value="Thioredoxin-like_sf"/>
</dbReference>
<dbReference type="Pfam" id="PF17127">
    <property type="entry name" value="DUF5106"/>
    <property type="match status" value="1"/>
</dbReference>
<dbReference type="OrthoDB" id="6399635at2"/>
<dbReference type="GO" id="GO:0016491">
    <property type="term" value="F:oxidoreductase activity"/>
    <property type="evidence" value="ECO:0007669"/>
    <property type="project" value="InterPro"/>
</dbReference>
<dbReference type="SUPFAM" id="SSF52833">
    <property type="entry name" value="Thioredoxin-like"/>
    <property type="match status" value="1"/>
</dbReference>
<dbReference type="Proteomes" id="UP000293874">
    <property type="component" value="Unassembled WGS sequence"/>
</dbReference>
<dbReference type="InterPro" id="IPR000866">
    <property type="entry name" value="AhpC/TSA"/>
</dbReference>
<evidence type="ECO:0000313" key="3">
    <source>
        <dbReference type="EMBL" id="RZS71606.1"/>
    </source>
</evidence>
<reference evidence="3 4" key="1">
    <citation type="submission" date="2019-02" db="EMBL/GenBank/DDBJ databases">
        <title>Genomic Encyclopedia of Type Strains, Phase IV (KMG-IV): sequencing the most valuable type-strain genomes for metagenomic binning, comparative biology and taxonomic classification.</title>
        <authorList>
            <person name="Goeker M."/>
        </authorList>
    </citation>
    <scope>NUCLEOTIDE SEQUENCE [LARGE SCALE GENOMIC DNA]</scope>
    <source>
        <strain evidence="3 4">DSM 18116</strain>
    </source>
</reference>
<dbReference type="GO" id="GO:0016209">
    <property type="term" value="F:antioxidant activity"/>
    <property type="evidence" value="ECO:0007669"/>
    <property type="project" value="InterPro"/>
</dbReference>
<evidence type="ECO:0000259" key="2">
    <source>
        <dbReference type="PROSITE" id="PS51352"/>
    </source>
</evidence>